<protein>
    <submittedName>
        <fullName evidence="1">Uncharacterized protein</fullName>
    </submittedName>
</protein>
<dbReference type="EMBL" id="LHYF01000003">
    <property type="protein sequence ID" value="KXB07365.1"/>
    <property type="molecule type" value="Genomic_DNA"/>
</dbReference>
<keyword evidence="2" id="KW-1185">Reference proteome</keyword>
<reference evidence="1 2" key="1">
    <citation type="journal article" date="2016" name="Sci. Rep.">
        <title>Metabolic traits of an uncultured archaeal lineage -MSBL1- from brine pools of the Red Sea.</title>
        <authorList>
            <person name="Mwirichia R."/>
            <person name="Alam I."/>
            <person name="Rashid M."/>
            <person name="Vinu M."/>
            <person name="Ba-Alawi W."/>
            <person name="Anthony Kamau A."/>
            <person name="Kamanda Ngugi D."/>
            <person name="Goker M."/>
            <person name="Klenk H.P."/>
            <person name="Bajic V."/>
            <person name="Stingl U."/>
        </authorList>
    </citation>
    <scope>NUCLEOTIDE SEQUENCE [LARGE SCALE GENOMIC DNA]</scope>
    <source>
        <strain evidence="1">SCGC-AAA382C18</strain>
    </source>
</reference>
<accession>A0A133VLM8</accession>
<gene>
    <name evidence="1" type="ORF">AKJ52_00415</name>
</gene>
<evidence type="ECO:0000313" key="2">
    <source>
        <dbReference type="Proteomes" id="UP000070404"/>
    </source>
</evidence>
<comment type="caution">
    <text evidence="1">The sequence shown here is derived from an EMBL/GenBank/DDBJ whole genome shotgun (WGS) entry which is preliminary data.</text>
</comment>
<evidence type="ECO:0000313" key="1">
    <source>
        <dbReference type="EMBL" id="KXB07365.1"/>
    </source>
</evidence>
<organism evidence="1 2">
    <name type="scientific">candidate division MSBL1 archaeon SCGC-AAA382C18</name>
    <dbReference type="NCBI Taxonomy" id="1698281"/>
    <lineage>
        <taxon>Archaea</taxon>
        <taxon>Methanobacteriati</taxon>
        <taxon>Methanobacteriota</taxon>
        <taxon>candidate division MSBL1</taxon>
    </lineage>
</organism>
<proteinExistence type="predicted"/>
<dbReference type="AlphaFoldDB" id="A0A133VLM8"/>
<name>A0A133VLM8_9EURY</name>
<dbReference type="Proteomes" id="UP000070404">
    <property type="component" value="Unassembled WGS sequence"/>
</dbReference>
<sequence length="99" mass="11572">MDGSIIIYDTSDLTRAKKTSFGRKLYGYTDKSNNGQYEYYRSGLLDEIPSRKLVRGVVIVRRQDANKVIDLMNDYNVKTYRRKIELTPDDLEILSNQEE</sequence>